<evidence type="ECO:0000313" key="3">
    <source>
        <dbReference type="Proteomes" id="UP000613401"/>
    </source>
</evidence>
<gene>
    <name evidence="2" type="ORF">GCG54_00010188</name>
</gene>
<name>A0A8H4FG88_COLGL</name>
<dbReference type="Gene3D" id="2.60.120.10">
    <property type="entry name" value="Jelly Rolls"/>
    <property type="match status" value="1"/>
</dbReference>
<organism evidence="2 3">
    <name type="scientific">Colletotrichum gloeosporioides</name>
    <name type="common">Anthracnose fungus</name>
    <name type="synonym">Glomerella cingulata</name>
    <dbReference type="NCBI Taxonomy" id="474922"/>
    <lineage>
        <taxon>Eukaryota</taxon>
        <taxon>Fungi</taxon>
        <taxon>Dikarya</taxon>
        <taxon>Ascomycota</taxon>
        <taxon>Pezizomycotina</taxon>
        <taxon>Sordariomycetes</taxon>
        <taxon>Hypocreomycetidae</taxon>
        <taxon>Glomerellales</taxon>
        <taxon>Glomerellaceae</taxon>
        <taxon>Colletotrichum</taxon>
        <taxon>Colletotrichum gloeosporioides species complex</taxon>
    </lineage>
</organism>
<dbReference type="InterPro" id="IPR013096">
    <property type="entry name" value="Cupin_2"/>
</dbReference>
<dbReference type="PANTHER" id="PTHR38599">
    <property type="entry name" value="CUPIN DOMAIN PROTEIN (AFU_ORTHOLOGUE AFUA_3G13620)"/>
    <property type="match status" value="1"/>
</dbReference>
<keyword evidence="3" id="KW-1185">Reference proteome</keyword>
<dbReference type="PANTHER" id="PTHR38599:SF1">
    <property type="entry name" value="CUPIN DOMAIN PROTEIN (AFU_ORTHOLOGUE AFUA_3G13620)"/>
    <property type="match status" value="1"/>
</dbReference>
<dbReference type="EMBL" id="WVTB01000071">
    <property type="protein sequence ID" value="KAF3800915.1"/>
    <property type="molecule type" value="Genomic_DNA"/>
</dbReference>
<dbReference type="InterPro" id="IPR014710">
    <property type="entry name" value="RmlC-like_jellyroll"/>
</dbReference>
<comment type="caution">
    <text evidence="2">The sequence shown here is derived from an EMBL/GenBank/DDBJ whole genome shotgun (WGS) entry which is preliminary data.</text>
</comment>
<evidence type="ECO:0000313" key="2">
    <source>
        <dbReference type="EMBL" id="KAF3800915.1"/>
    </source>
</evidence>
<feature type="domain" description="Cupin type-2" evidence="1">
    <location>
        <begin position="57"/>
        <end position="129"/>
    </location>
</feature>
<sequence>MLSDYVGGDFLQHQKIPAVRKKNNHTEDSRNRPRETIKVLYNYQLQNAPGKSIVGVEVEYPPDGFTPPHHHSGATVIARVTEGTILSGMNGNPPQVYKVGESFMEQPGCHHTVGENNSRVLGAKLLAIFIIDTEVVKGGYDALTVVDKEWR</sequence>
<dbReference type="GeneID" id="69017320"/>
<dbReference type="Pfam" id="PF07883">
    <property type="entry name" value="Cupin_2"/>
    <property type="match status" value="1"/>
</dbReference>
<proteinExistence type="predicted"/>
<reference evidence="2" key="2">
    <citation type="submission" date="2020-03" db="EMBL/GenBank/DDBJ databases">
        <authorList>
            <person name="Fu F.-F."/>
            <person name="Chen J."/>
        </authorList>
    </citation>
    <scope>NUCLEOTIDE SEQUENCE</scope>
    <source>
        <strain evidence="2">Lc1</strain>
    </source>
</reference>
<evidence type="ECO:0000259" key="1">
    <source>
        <dbReference type="Pfam" id="PF07883"/>
    </source>
</evidence>
<dbReference type="InterPro" id="IPR011051">
    <property type="entry name" value="RmlC_Cupin_sf"/>
</dbReference>
<dbReference type="Proteomes" id="UP000613401">
    <property type="component" value="Unassembled WGS sequence"/>
</dbReference>
<protein>
    <recommendedName>
        <fullName evidence="1">Cupin type-2 domain-containing protein</fullName>
    </recommendedName>
</protein>
<reference evidence="2" key="1">
    <citation type="journal article" date="2020" name="Phytopathology">
        <title>Genome sequence and comparative analysis of Colletotrichum gloeosporioides isolated from Liriodendron leaves.</title>
        <authorList>
            <person name="Fu F.F."/>
            <person name="Hao Z."/>
            <person name="Wang P."/>
            <person name="Lu Y."/>
            <person name="Xue L.J."/>
            <person name="Wei G."/>
            <person name="Tian Y."/>
            <person name="Baishi H."/>
            <person name="Xu H."/>
            <person name="Shi J."/>
            <person name="Cheng T."/>
            <person name="Wang G."/>
            <person name="Yi Y."/>
            <person name="Chen J."/>
        </authorList>
    </citation>
    <scope>NUCLEOTIDE SEQUENCE</scope>
    <source>
        <strain evidence="2">Lc1</strain>
    </source>
</reference>
<accession>A0A8H4FG88</accession>
<dbReference type="CDD" id="cd02234">
    <property type="entry name" value="cupin_BLR7677-like"/>
    <property type="match status" value="1"/>
</dbReference>
<dbReference type="AlphaFoldDB" id="A0A8H4FG88"/>
<dbReference type="SUPFAM" id="SSF51182">
    <property type="entry name" value="RmlC-like cupins"/>
    <property type="match status" value="1"/>
</dbReference>
<dbReference type="RefSeq" id="XP_045260074.1">
    <property type="nucleotide sequence ID" value="XM_045410119.1"/>
</dbReference>